<feature type="transmembrane region" description="Helical" evidence="6">
    <location>
        <begin position="60"/>
        <end position="80"/>
    </location>
</feature>
<dbReference type="Gene3D" id="1.20.1720.10">
    <property type="entry name" value="Multidrug resistance protein D"/>
    <property type="match status" value="1"/>
</dbReference>
<evidence type="ECO:0000256" key="5">
    <source>
        <dbReference type="ARBA" id="ARBA00023136"/>
    </source>
</evidence>
<dbReference type="AlphaFoldDB" id="A0A103RJ41"/>
<gene>
    <name evidence="8" type="ORF">WJ33_23300</name>
</gene>
<evidence type="ECO:0000313" key="9">
    <source>
        <dbReference type="Proteomes" id="UP000064029"/>
    </source>
</evidence>
<feature type="transmembrane region" description="Helical" evidence="6">
    <location>
        <begin position="258"/>
        <end position="280"/>
    </location>
</feature>
<dbReference type="InterPro" id="IPR020846">
    <property type="entry name" value="MFS_dom"/>
</dbReference>
<dbReference type="InterPro" id="IPR011701">
    <property type="entry name" value="MFS"/>
</dbReference>
<reference evidence="8 9" key="1">
    <citation type="submission" date="2015-11" db="EMBL/GenBank/DDBJ databases">
        <title>Expanding the genomic diversity of Burkholderia species for the development of highly accurate diagnostics.</title>
        <authorList>
            <person name="Sahl J."/>
            <person name="Keim P."/>
            <person name="Wagner D."/>
        </authorList>
    </citation>
    <scope>NUCLEOTIDE SEQUENCE [LARGE SCALE GENOMIC DNA]</scope>
    <source>
        <strain evidence="8 9">MSMB2036</strain>
    </source>
</reference>
<keyword evidence="3 6" id="KW-0812">Transmembrane</keyword>
<feature type="transmembrane region" description="Helical" evidence="6">
    <location>
        <begin position="180"/>
        <end position="200"/>
    </location>
</feature>
<dbReference type="PROSITE" id="PS50850">
    <property type="entry name" value="MFS"/>
    <property type="match status" value="1"/>
</dbReference>
<feature type="transmembrane region" description="Helical" evidence="6">
    <location>
        <begin position="92"/>
        <end position="109"/>
    </location>
</feature>
<keyword evidence="5 6" id="KW-0472">Membrane</keyword>
<feature type="transmembrane region" description="Helical" evidence="6">
    <location>
        <begin position="27"/>
        <end position="48"/>
    </location>
</feature>
<keyword evidence="4 6" id="KW-1133">Transmembrane helix</keyword>
<feature type="transmembrane region" description="Helical" evidence="6">
    <location>
        <begin position="292"/>
        <end position="310"/>
    </location>
</feature>
<dbReference type="Proteomes" id="UP000064029">
    <property type="component" value="Unassembled WGS sequence"/>
</dbReference>
<dbReference type="PANTHER" id="PTHR43124:SF3">
    <property type="entry name" value="CHLORAMPHENICOL EFFLUX PUMP RV0191"/>
    <property type="match status" value="1"/>
</dbReference>
<dbReference type="InterPro" id="IPR036259">
    <property type="entry name" value="MFS_trans_sf"/>
</dbReference>
<proteinExistence type="predicted"/>
<evidence type="ECO:0000256" key="3">
    <source>
        <dbReference type="ARBA" id="ARBA00022692"/>
    </source>
</evidence>
<sequence length="416" mass="43884">MLPHVNTEETMTHQQISTPGKTRLPPIWLLLALVALPQIAETVLAPSLPNVAHVFRLSAAQTQWTMSIFFLGFAVGVFVWGRVSDAVGRRPAILGGLAIGLAGTLVAARTSSFELVLVGRFIQAMGLATCSVTTQTILRDCLDGAALARCFVTVGMVLAWSPAVGPLVGQKVSDWHGYQAVLWLIAAAIAMLCLAATRYLRETRGACVQAISTRKLARRMLTDLRLMRSALLVAGLNALVFSFYAAGPFLVGDLPILGFGWIGLAVALAGSLGAALNRHLDQGIGHDRRVRLGLASVLAGVLMQIVLALTTGRAGLLWALAALPIFIGFGLAIPNILAPALRSYANCLGRAGALFGVAYYALLGAMLSVTSALPLDSPLALNGFWLVVAVVLFAAHDEAGAEADRPARSSEFESSR</sequence>
<evidence type="ECO:0000256" key="2">
    <source>
        <dbReference type="ARBA" id="ARBA00022475"/>
    </source>
</evidence>
<protein>
    <submittedName>
        <fullName evidence="8">MFS transporter</fullName>
    </submittedName>
</protein>
<feature type="transmembrane region" description="Helical" evidence="6">
    <location>
        <begin position="226"/>
        <end position="246"/>
    </location>
</feature>
<dbReference type="InterPro" id="IPR050189">
    <property type="entry name" value="MFS_Efflux_Transporters"/>
</dbReference>
<accession>A0A103RJ41</accession>
<keyword evidence="2" id="KW-1003">Cell membrane</keyword>
<feature type="transmembrane region" description="Helical" evidence="6">
    <location>
        <begin position="115"/>
        <end position="134"/>
    </location>
</feature>
<feature type="transmembrane region" description="Helical" evidence="6">
    <location>
        <begin position="146"/>
        <end position="168"/>
    </location>
</feature>
<evidence type="ECO:0000256" key="6">
    <source>
        <dbReference type="SAM" id="Phobius"/>
    </source>
</evidence>
<evidence type="ECO:0000256" key="4">
    <source>
        <dbReference type="ARBA" id="ARBA00022989"/>
    </source>
</evidence>
<dbReference type="PANTHER" id="PTHR43124">
    <property type="entry name" value="PURINE EFFLUX PUMP PBUE"/>
    <property type="match status" value="1"/>
</dbReference>
<feature type="domain" description="Major facilitator superfamily (MFS) profile" evidence="7">
    <location>
        <begin position="26"/>
        <end position="400"/>
    </location>
</feature>
<comment type="caution">
    <text evidence="8">The sequence shown here is derived from an EMBL/GenBank/DDBJ whole genome shotgun (WGS) entry which is preliminary data.</text>
</comment>
<dbReference type="Pfam" id="PF07690">
    <property type="entry name" value="MFS_1"/>
    <property type="match status" value="1"/>
</dbReference>
<feature type="transmembrane region" description="Helical" evidence="6">
    <location>
        <begin position="353"/>
        <end position="373"/>
    </location>
</feature>
<evidence type="ECO:0000259" key="7">
    <source>
        <dbReference type="PROSITE" id="PS50850"/>
    </source>
</evidence>
<evidence type="ECO:0000256" key="1">
    <source>
        <dbReference type="ARBA" id="ARBA00004651"/>
    </source>
</evidence>
<dbReference type="CDD" id="cd17320">
    <property type="entry name" value="MFS_MdfA_MDR_like"/>
    <property type="match status" value="1"/>
</dbReference>
<organism evidence="8 9">
    <name type="scientific">Burkholderia ubonensis</name>
    <dbReference type="NCBI Taxonomy" id="101571"/>
    <lineage>
        <taxon>Bacteria</taxon>
        <taxon>Pseudomonadati</taxon>
        <taxon>Pseudomonadota</taxon>
        <taxon>Betaproteobacteria</taxon>
        <taxon>Burkholderiales</taxon>
        <taxon>Burkholderiaceae</taxon>
        <taxon>Burkholderia</taxon>
        <taxon>Burkholderia cepacia complex</taxon>
    </lineage>
</organism>
<feature type="transmembrane region" description="Helical" evidence="6">
    <location>
        <begin position="379"/>
        <end position="395"/>
    </location>
</feature>
<name>A0A103RJ41_9BURK</name>
<dbReference type="SUPFAM" id="SSF103473">
    <property type="entry name" value="MFS general substrate transporter"/>
    <property type="match status" value="1"/>
</dbReference>
<comment type="subcellular location">
    <subcellularLocation>
        <location evidence="1">Cell membrane</location>
        <topology evidence="1">Multi-pass membrane protein</topology>
    </subcellularLocation>
</comment>
<dbReference type="GO" id="GO:0005886">
    <property type="term" value="C:plasma membrane"/>
    <property type="evidence" value="ECO:0007669"/>
    <property type="project" value="UniProtKB-SubCell"/>
</dbReference>
<feature type="transmembrane region" description="Helical" evidence="6">
    <location>
        <begin position="316"/>
        <end position="341"/>
    </location>
</feature>
<evidence type="ECO:0000313" key="8">
    <source>
        <dbReference type="EMBL" id="KVG68742.1"/>
    </source>
</evidence>
<dbReference type="GO" id="GO:0022857">
    <property type="term" value="F:transmembrane transporter activity"/>
    <property type="evidence" value="ECO:0007669"/>
    <property type="project" value="InterPro"/>
</dbReference>
<dbReference type="EMBL" id="LOXM01000108">
    <property type="protein sequence ID" value="KVG68742.1"/>
    <property type="molecule type" value="Genomic_DNA"/>
</dbReference>